<dbReference type="EC" id="2.7.1.24" evidence="3 4"/>
<dbReference type="NCBIfam" id="TIGR00152">
    <property type="entry name" value="dephospho-CoA kinase"/>
    <property type="match status" value="1"/>
</dbReference>
<comment type="pathway">
    <text evidence="3">Cofactor biosynthesis; coenzyme A biosynthesis; CoA from (R)-pantothenate: step 5/5.</text>
</comment>
<reference evidence="5 6" key="1">
    <citation type="journal article" date="2016" name="Nat. Commun.">
        <title>Thousands of microbial genomes shed light on interconnected biogeochemical processes in an aquifer system.</title>
        <authorList>
            <person name="Anantharaman K."/>
            <person name="Brown C.T."/>
            <person name="Hug L.A."/>
            <person name="Sharon I."/>
            <person name="Castelle C.J."/>
            <person name="Probst A.J."/>
            <person name="Thomas B.C."/>
            <person name="Singh A."/>
            <person name="Wilkins M.J."/>
            <person name="Karaoz U."/>
            <person name="Brodie E.L."/>
            <person name="Williams K.H."/>
            <person name="Hubbard S.S."/>
            <person name="Banfield J.F."/>
        </authorList>
    </citation>
    <scope>NUCLEOTIDE SEQUENCE [LARGE SCALE GENOMIC DNA]</scope>
</reference>
<name>A0A1F5VJG6_9BACT</name>
<dbReference type="HAMAP" id="MF_00376">
    <property type="entry name" value="Dephospho_CoA_kinase"/>
    <property type="match status" value="1"/>
</dbReference>
<comment type="caution">
    <text evidence="5">The sequence shown here is derived from an EMBL/GenBank/DDBJ whole genome shotgun (WGS) entry which is preliminary data.</text>
</comment>
<dbReference type="CDD" id="cd02022">
    <property type="entry name" value="DPCK"/>
    <property type="match status" value="1"/>
</dbReference>
<evidence type="ECO:0000256" key="3">
    <source>
        <dbReference type="HAMAP-Rule" id="MF_00376"/>
    </source>
</evidence>
<evidence type="ECO:0000256" key="4">
    <source>
        <dbReference type="NCBIfam" id="TIGR00152"/>
    </source>
</evidence>
<dbReference type="PANTHER" id="PTHR10695">
    <property type="entry name" value="DEPHOSPHO-COA KINASE-RELATED"/>
    <property type="match status" value="1"/>
</dbReference>
<proteinExistence type="inferred from homology"/>
<dbReference type="EMBL" id="MFGW01000160">
    <property type="protein sequence ID" value="OGF63603.1"/>
    <property type="molecule type" value="Genomic_DNA"/>
</dbReference>
<keyword evidence="1 3" id="KW-0547">Nucleotide-binding</keyword>
<organism evidence="5 6">
    <name type="scientific">Candidatus Fischerbacteria bacterium RBG_13_37_8</name>
    <dbReference type="NCBI Taxonomy" id="1817863"/>
    <lineage>
        <taxon>Bacteria</taxon>
        <taxon>Candidatus Fischeribacteriota</taxon>
    </lineage>
</organism>
<sequence>MKERITNKHSLIAGLTGSIATGKSLVASYFEQMGAFIIEADKIYADLVSPGRPLLKLIAMEFGKEILNQDGSLNRKIMGQKAFSSEDNRLKLNRITHPFIINTIIEKINEAIDKKIILVTAPLIIESNMLSIFDCLIVIVCSREQQIERLMKRDVLTKEEAESRIIAQLSSEDKLKYADYVINNSETREKVYQNTYHIYTKLQKSTK</sequence>
<dbReference type="GO" id="GO:0015937">
    <property type="term" value="P:coenzyme A biosynthetic process"/>
    <property type="evidence" value="ECO:0007669"/>
    <property type="project" value="UniProtKB-UniRule"/>
</dbReference>
<dbReference type="GO" id="GO:0005737">
    <property type="term" value="C:cytoplasm"/>
    <property type="evidence" value="ECO:0007669"/>
    <property type="project" value="UniProtKB-SubCell"/>
</dbReference>
<dbReference type="PROSITE" id="PS51219">
    <property type="entry name" value="DPCK"/>
    <property type="match status" value="1"/>
</dbReference>
<keyword evidence="3" id="KW-0963">Cytoplasm</keyword>
<feature type="binding site" evidence="3">
    <location>
        <begin position="20"/>
        <end position="25"/>
    </location>
    <ligand>
        <name>ATP</name>
        <dbReference type="ChEBI" id="CHEBI:30616"/>
    </ligand>
</feature>
<comment type="subcellular location">
    <subcellularLocation>
        <location evidence="3">Cytoplasm</location>
    </subcellularLocation>
</comment>
<dbReference type="UniPathway" id="UPA00241">
    <property type="reaction ID" value="UER00356"/>
</dbReference>
<comment type="catalytic activity">
    <reaction evidence="3">
        <text>3'-dephospho-CoA + ATP = ADP + CoA + H(+)</text>
        <dbReference type="Rhea" id="RHEA:18245"/>
        <dbReference type="ChEBI" id="CHEBI:15378"/>
        <dbReference type="ChEBI" id="CHEBI:30616"/>
        <dbReference type="ChEBI" id="CHEBI:57287"/>
        <dbReference type="ChEBI" id="CHEBI:57328"/>
        <dbReference type="ChEBI" id="CHEBI:456216"/>
        <dbReference type="EC" id="2.7.1.24"/>
    </reaction>
</comment>
<dbReference type="PANTHER" id="PTHR10695:SF46">
    <property type="entry name" value="BIFUNCTIONAL COENZYME A SYNTHASE-RELATED"/>
    <property type="match status" value="1"/>
</dbReference>
<dbReference type="SUPFAM" id="SSF52540">
    <property type="entry name" value="P-loop containing nucleoside triphosphate hydrolases"/>
    <property type="match status" value="1"/>
</dbReference>
<dbReference type="Gene3D" id="3.40.50.300">
    <property type="entry name" value="P-loop containing nucleotide triphosphate hydrolases"/>
    <property type="match status" value="1"/>
</dbReference>
<dbReference type="GO" id="GO:0005524">
    <property type="term" value="F:ATP binding"/>
    <property type="evidence" value="ECO:0007669"/>
    <property type="project" value="UniProtKB-UniRule"/>
</dbReference>
<dbReference type="InterPro" id="IPR001977">
    <property type="entry name" value="Depp_CoAkinase"/>
</dbReference>
<dbReference type="Proteomes" id="UP000178943">
    <property type="component" value="Unassembled WGS sequence"/>
</dbReference>
<keyword evidence="3" id="KW-0173">Coenzyme A biosynthesis</keyword>
<evidence type="ECO:0000256" key="1">
    <source>
        <dbReference type="ARBA" id="ARBA00022741"/>
    </source>
</evidence>
<dbReference type="Pfam" id="PF01121">
    <property type="entry name" value="CoaE"/>
    <property type="match status" value="1"/>
</dbReference>
<gene>
    <name evidence="3" type="primary">coaE</name>
    <name evidence="5" type="ORF">A2Y62_13380</name>
</gene>
<evidence type="ECO:0000256" key="2">
    <source>
        <dbReference type="ARBA" id="ARBA00022840"/>
    </source>
</evidence>
<evidence type="ECO:0000313" key="6">
    <source>
        <dbReference type="Proteomes" id="UP000178943"/>
    </source>
</evidence>
<evidence type="ECO:0000313" key="5">
    <source>
        <dbReference type="EMBL" id="OGF63603.1"/>
    </source>
</evidence>
<dbReference type="STRING" id="1817863.A2Y62_13380"/>
<keyword evidence="3" id="KW-0808">Transferase</keyword>
<comment type="function">
    <text evidence="3">Catalyzes the phosphorylation of the 3'-hydroxyl group of dephosphocoenzyme A to form coenzyme A.</text>
</comment>
<accession>A0A1F5VJG6</accession>
<dbReference type="AlphaFoldDB" id="A0A1F5VJG6"/>
<keyword evidence="3 5" id="KW-0418">Kinase</keyword>
<keyword evidence="2 3" id="KW-0067">ATP-binding</keyword>
<comment type="similarity">
    <text evidence="3">Belongs to the CoaE family.</text>
</comment>
<dbReference type="InterPro" id="IPR027417">
    <property type="entry name" value="P-loop_NTPase"/>
</dbReference>
<protein>
    <recommendedName>
        <fullName evidence="3 4">Dephospho-CoA kinase</fullName>
        <ecNumber evidence="3 4">2.7.1.24</ecNumber>
    </recommendedName>
    <alternativeName>
        <fullName evidence="3">Dephosphocoenzyme A kinase</fullName>
    </alternativeName>
</protein>
<dbReference type="GO" id="GO:0004140">
    <property type="term" value="F:dephospho-CoA kinase activity"/>
    <property type="evidence" value="ECO:0007669"/>
    <property type="project" value="UniProtKB-UniRule"/>
</dbReference>